<comment type="caution">
    <text evidence="1">The sequence shown here is derived from an EMBL/GenBank/DDBJ whole genome shotgun (WGS) entry which is preliminary data.</text>
</comment>
<dbReference type="EMBL" id="CAJOBD010010983">
    <property type="protein sequence ID" value="CAF4160934.1"/>
    <property type="molecule type" value="Genomic_DNA"/>
</dbReference>
<name>A0A819YND8_9BILA</name>
<organism evidence="1 2">
    <name type="scientific">Rotaria sordida</name>
    <dbReference type="NCBI Taxonomy" id="392033"/>
    <lineage>
        <taxon>Eukaryota</taxon>
        <taxon>Metazoa</taxon>
        <taxon>Spiralia</taxon>
        <taxon>Gnathifera</taxon>
        <taxon>Rotifera</taxon>
        <taxon>Eurotatoria</taxon>
        <taxon>Bdelloidea</taxon>
        <taxon>Philodinida</taxon>
        <taxon>Philodinidae</taxon>
        <taxon>Rotaria</taxon>
    </lineage>
</organism>
<gene>
    <name evidence="1" type="ORF">JBS370_LOCUS34496</name>
</gene>
<accession>A0A819YND8</accession>
<protein>
    <submittedName>
        <fullName evidence="1">Uncharacterized protein</fullName>
    </submittedName>
</protein>
<evidence type="ECO:0000313" key="2">
    <source>
        <dbReference type="Proteomes" id="UP000663836"/>
    </source>
</evidence>
<dbReference type="AlphaFoldDB" id="A0A819YND8"/>
<dbReference type="Proteomes" id="UP000663836">
    <property type="component" value="Unassembled WGS sequence"/>
</dbReference>
<proteinExistence type="predicted"/>
<evidence type="ECO:0000313" key="1">
    <source>
        <dbReference type="EMBL" id="CAF4160934.1"/>
    </source>
</evidence>
<reference evidence="1" key="1">
    <citation type="submission" date="2021-02" db="EMBL/GenBank/DDBJ databases">
        <authorList>
            <person name="Nowell W R."/>
        </authorList>
    </citation>
    <scope>NUCLEOTIDE SEQUENCE</scope>
</reference>
<sequence>MMQGLKVSVTIIEEQKTNRSSSPIFLKKQKIEPIQNDQSNFPIERPRIRIINGSNDNRKQSSFGKKIYKSNNQVDENSTIKPIRMSTRKNSIKTEIITEMNPSFETKPIILSSNEISKEWLTHNVFYRCHACSHEEFFVVLSRECINLHVSSKHGNMEENFKQRLSNFLNNRGRSLKIFQHYLKWQQPWSEKQIEQIFKLSNK</sequence>